<dbReference type="RefSeq" id="WP_212986867.1">
    <property type="nucleotide sequence ID" value="NZ_BAABEA010000051.1"/>
</dbReference>
<keyword evidence="1" id="KW-0812">Transmembrane</keyword>
<evidence type="ECO:0000256" key="1">
    <source>
        <dbReference type="SAM" id="Phobius"/>
    </source>
</evidence>
<sequence>MSITPQPPGRRGTIGKPYSALNLRLVLALFGLITSAIFAVLLLRADLVLLGCLFVLLAVIAAVDVVVVELRRRARRRAEGGGRSLFE</sequence>
<feature type="transmembrane region" description="Helical" evidence="1">
    <location>
        <begin position="21"/>
        <end position="41"/>
    </location>
</feature>
<reference evidence="2" key="1">
    <citation type="submission" date="2021-03" db="EMBL/GenBank/DDBJ databases">
        <title>Whole genome shotgun sequence of Actinoplanes auranticolor NBRC 12245.</title>
        <authorList>
            <person name="Komaki H."/>
            <person name="Tamura T."/>
        </authorList>
    </citation>
    <scope>NUCLEOTIDE SEQUENCE</scope>
    <source>
        <strain evidence="2">NBRC 12245</strain>
    </source>
</reference>
<evidence type="ECO:0000313" key="3">
    <source>
        <dbReference type="Proteomes" id="UP000681340"/>
    </source>
</evidence>
<dbReference type="Proteomes" id="UP000681340">
    <property type="component" value="Unassembled WGS sequence"/>
</dbReference>
<name>A0A919S523_9ACTN</name>
<gene>
    <name evidence="2" type="ORF">Aau02nite_07350</name>
</gene>
<keyword evidence="1" id="KW-1133">Transmembrane helix</keyword>
<protein>
    <submittedName>
        <fullName evidence="2">Uncharacterized protein</fullName>
    </submittedName>
</protein>
<proteinExistence type="predicted"/>
<evidence type="ECO:0000313" key="2">
    <source>
        <dbReference type="EMBL" id="GIM63950.1"/>
    </source>
</evidence>
<keyword evidence="1" id="KW-0472">Membrane</keyword>
<keyword evidence="3" id="KW-1185">Reference proteome</keyword>
<comment type="caution">
    <text evidence="2">The sequence shown here is derived from an EMBL/GenBank/DDBJ whole genome shotgun (WGS) entry which is preliminary data.</text>
</comment>
<dbReference type="EMBL" id="BOQL01000006">
    <property type="protein sequence ID" value="GIM63950.1"/>
    <property type="molecule type" value="Genomic_DNA"/>
</dbReference>
<dbReference type="AlphaFoldDB" id="A0A919S523"/>
<organism evidence="2 3">
    <name type="scientific">Actinoplanes auranticolor</name>
    <dbReference type="NCBI Taxonomy" id="47988"/>
    <lineage>
        <taxon>Bacteria</taxon>
        <taxon>Bacillati</taxon>
        <taxon>Actinomycetota</taxon>
        <taxon>Actinomycetes</taxon>
        <taxon>Micromonosporales</taxon>
        <taxon>Micromonosporaceae</taxon>
        <taxon>Actinoplanes</taxon>
    </lineage>
</organism>
<accession>A0A919S523</accession>
<feature type="transmembrane region" description="Helical" evidence="1">
    <location>
        <begin position="47"/>
        <end position="68"/>
    </location>
</feature>